<feature type="domain" description="Protein kinase" evidence="15">
    <location>
        <begin position="9"/>
        <end position="269"/>
    </location>
</feature>
<gene>
    <name evidence="16" type="ORF">QXL92_10140</name>
</gene>
<organism evidence="16 17">
    <name type="scientific">Mycobacterium paragordonae</name>
    <dbReference type="NCBI Taxonomy" id="1389713"/>
    <lineage>
        <taxon>Bacteria</taxon>
        <taxon>Bacillati</taxon>
        <taxon>Actinomycetota</taxon>
        <taxon>Actinomycetes</taxon>
        <taxon>Mycobacteriales</taxon>
        <taxon>Mycobacteriaceae</taxon>
        <taxon>Mycobacterium</taxon>
    </lineage>
</organism>
<proteinExistence type="predicted"/>
<evidence type="ECO:0000313" key="16">
    <source>
        <dbReference type="EMBL" id="MDP7735101.1"/>
    </source>
</evidence>
<evidence type="ECO:0000256" key="13">
    <source>
        <dbReference type="SAM" id="MobiDB-lite"/>
    </source>
</evidence>
<dbReference type="EMBL" id="JAUFSA010000001">
    <property type="protein sequence ID" value="MDP7735101.1"/>
    <property type="molecule type" value="Genomic_DNA"/>
</dbReference>
<dbReference type="AlphaFoldDB" id="A0A4R5WU18"/>
<dbReference type="PANTHER" id="PTHR43289:SF6">
    <property type="entry name" value="SERINE_THREONINE-PROTEIN KINASE NEKL-3"/>
    <property type="match status" value="1"/>
</dbReference>
<protein>
    <recommendedName>
        <fullName evidence="2">non-specific serine/threonine protein kinase</fullName>
        <ecNumber evidence="2">2.7.11.1</ecNumber>
    </recommendedName>
</protein>
<evidence type="ECO:0000256" key="1">
    <source>
        <dbReference type="ARBA" id="ARBA00004162"/>
    </source>
</evidence>
<feature type="binding site" evidence="12">
    <location>
        <position position="38"/>
    </location>
    <ligand>
        <name>ATP</name>
        <dbReference type="ChEBI" id="CHEBI:30616"/>
    </ligand>
</feature>
<dbReference type="InterPro" id="IPR011009">
    <property type="entry name" value="Kinase-like_dom_sf"/>
</dbReference>
<evidence type="ECO:0000256" key="11">
    <source>
        <dbReference type="ARBA" id="ARBA00023136"/>
    </source>
</evidence>
<dbReference type="PROSITE" id="PS00107">
    <property type="entry name" value="PROTEIN_KINASE_ATP"/>
    <property type="match status" value="1"/>
</dbReference>
<evidence type="ECO:0000256" key="9">
    <source>
        <dbReference type="ARBA" id="ARBA00022840"/>
    </source>
</evidence>
<reference evidence="16" key="1">
    <citation type="submission" date="2023-06" db="EMBL/GenBank/DDBJ databases">
        <title>Identification of two novel mycobacterium reveal diversities and complexities of Mycobacterium gordonae clade.</title>
        <authorList>
            <person name="Matsumoto Y."/>
            <person name="Nakamura S."/>
            <person name="Motooka D."/>
            <person name="Fukushima K."/>
        </authorList>
    </citation>
    <scope>NUCLEOTIDE SEQUENCE</scope>
    <source>
        <strain evidence="16">TY812</strain>
    </source>
</reference>
<dbReference type="CDD" id="cd14014">
    <property type="entry name" value="STKc_PknB_like"/>
    <property type="match status" value="1"/>
</dbReference>
<dbReference type="Gene3D" id="3.30.200.20">
    <property type="entry name" value="Phosphorylase Kinase, domain 1"/>
    <property type="match status" value="1"/>
</dbReference>
<evidence type="ECO:0000256" key="14">
    <source>
        <dbReference type="SAM" id="Phobius"/>
    </source>
</evidence>
<feature type="compositionally biased region" description="Low complexity" evidence="13">
    <location>
        <begin position="642"/>
        <end position="656"/>
    </location>
</feature>
<dbReference type="PROSITE" id="PS00108">
    <property type="entry name" value="PROTEIN_KINASE_ST"/>
    <property type="match status" value="1"/>
</dbReference>
<comment type="subcellular location">
    <subcellularLocation>
        <location evidence="1">Cell membrane</location>
        <topology evidence="1">Single-pass membrane protein</topology>
    </subcellularLocation>
</comment>
<dbReference type="InterPro" id="IPR017441">
    <property type="entry name" value="Protein_kinase_ATP_BS"/>
</dbReference>
<dbReference type="GO" id="GO:0004674">
    <property type="term" value="F:protein serine/threonine kinase activity"/>
    <property type="evidence" value="ECO:0007669"/>
    <property type="project" value="UniProtKB-KW"/>
</dbReference>
<dbReference type="Gene3D" id="1.10.510.10">
    <property type="entry name" value="Transferase(Phosphotransferase) domain 1"/>
    <property type="match status" value="1"/>
</dbReference>
<accession>A0A4R5WU18</accession>
<feature type="transmembrane region" description="Helical" evidence="14">
    <location>
        <begin position="349"/>
        <end position="370"/>
    </location>
</feature>
<keyword evidence="10 14" id="KW-1133">Transmembrane helix</keyword>
<dbReference type="InterPro" id="IPR000719">
    <property type="entry name" value="Prot_kinase_dom"/>
</dbReference>
<keyword evidence="3" id="KW-1003">Cell membrane</keyword>
<evidence type="ECO:0000256" key="10">
    <source>
        <dbReference type="ARBA" id="ARBA00022989"/>
    </source>
</evidence>
<evidence type="ECO:0000256" key="7">
    <source>
        <dbReference type="ARBA" id="ARBA00022741"/>
    </source>
</evidence>
<dbReference type="GO" id="GO:0005524">
    <property type="term" value="F:ATP binding"/>
    <property type="evidence" value="ECO:0007669"/>
    <property type="project" value="UniProtKB-UniRule"/>
</dbReference>
<dbReference type="Pfam" id="PF00069">
    <property type="entry name" value="Pkinase"/>
    <property type="match status" value="1"/>
</dbReference>
<keyword evidence="7 12" id="KW-0547">Nucleotide-binding</keyword>
<dbReference type="PANTHER" id="PTHR43289">
    <property type="entry name" value="MITOGEN-ACTIVATED PROTEIN KINASE KINASE KINASE 20-RELATED"/>
    <property type="match status" value="1"/>
</dbReference>
<dbReference type="RefSeq" id="WP_133436102.1">
    <property type="nucleotide sequence ID" value="NZ_JAUFSA010000001.1"/>
</dbReference>
<comment type="caution">
    <text evidence="16">The sequence shown here is derived from an EMBL/GenBank/DDBJ whole genome shotgun (WGS) entry which is preliminary data.</text>
</comment>
<evidence type="ECO:0000256" key="6">
    <source>
        <dbReference type="ARBA" id="ARBA00022692"/>
    </source>
</evidence>
<evidence type="ECO:0000259" key="15">
    <source>
        <dbReference type="PROSITE" id="PS50011"/>
    </source>
</evidence>
<keyword evidence="5" id="KW-0808">Transferase</keyword>
<dbReference type="FunFam" id="1.10.510.10:FF:000021">
    <property type="entry name" value="Serine/threonine protein kinase"/>
    <property type="match status" value="1"/>
</dbReference>
<evidence type="ECO:0000256" key="12">
    <source>
        <dbReference type="PROSITE-ProRule" id="PRU10141"/>
    </source>
</evidence>
<feature type="compositionally biased region" description="Pro residues" evidence="13">
    <location>
        <begin position="310"/>
        <end position="324"/>
    </location>
</feature>
<dbReference type="Proteomes" id="UP001229081">
    <property type="component" value="Unassembled WGS sequence"/>
</dbReference>
<name>A0A4R5WU18_9MYCO</name>
<dbReference type="SMART" id="SM00220">
    <property type="entry name" value="S_TKc"/>
    <property type="match status" value="1"/>
</dbReference>
<keyword evidence="4" id="KW-0723">Serine/threonine-protein kinase</keyword>
<dbReference type="FunFam" id="3.30.200.20:FF:000348">
    <property type="entry name" value="Serine/threonine protein kinase"/>
    <property type="match status" value="1"/>
</dbReference>
<dbReference type="SUPFAM" id="SSF56112">
    <property type="entry name" value="Protein kinase-like (PK-like)"/>
    <property type="match status" value="1"/>
</dbReference>
<keyword evidence="9 12" id="KW-0067">ATP-binding</keyword>
<evidence type="ECO:0000256" key="3">
    <source>
        <dbReference type="ARBA" id="ARBA00022475"/>
    </source>
</evidence>
<feature type="region of interest" description="Disordered" evidence="13">
    <location>
        <begin position="286"/>
        <end position="344"/>
    </location>
</feature>
<evidence type="ECO:0000256" key="8">
    <source>
        <dbReference type="ARBA" id="ARBA00022777"/>
    </source>
</evidence>
<dbReference type="PROSITE" id="PS50011">
    <property type="entry name" value="PROTEIN_KINASE_DOM"/>
    <property type="match status" value="1"/>
</dbReference>
<dbReference type="InterPro" id="IPR008271">
    <property type="entry name" value="Ser/Thr_kinase_AS"/>
</dbReference>
<evidence type="ECO:0000256" key="5">
    <source>
        <dbReference type="ARBA" id="ARBA00022679"/>
    </source>
</evidence>
<keyword evidence="11 14" id="KW-0472">Membrane</keyword>
<dbReference type="GO" id="GO:0005886">
    <property type="term" value="C:plasma membrane"/>
    <property type="evidence" value="ECO:0007669"/>
    <property type="project" value="UniProtKB-SubCell"/>
</dbReference>
<evidence type="ECO:0000256" key="2">
    <source>
        <dbReference type="ARBA" id="ARBA00012513"/>
    </source>
</evidence>
<feature type="region of interest" description="Disordered" evidence="13">
    <location>
        <begin position="521"/>
        <end position="541"/>
    </location>
</feature>
<evidence type="ECO:0000256" key="4">
    <source>
        <dbReference type="ARBA" id="ARBA00022527"/>
    </source>
</evidence>
<sequence>MEGSPFGRYALISLLGRGGMGEVWRAHDTVTDRMVAIKTLLAQYSDDPKFQKRFRREAQTAARLNSPHVIPIYDYGEIEGRLYVSMRLIDGRDLQAVLAEGPLRADRAVRIIEQVAKALHAAHDIGFVHRDVKPSNVLLDNDDFAYLIDFGIARATDDTRLTGTGNAIGTFQYMAPERMTDNTDDPRADIYALTCVLYECLTGRPPFAGSTTASLIYAHLHAPPPQPSTTQPDVPATLDAVIATGMAKEPDHRYATTVELAAAAHHATTTPISRADVPAKPIIPSAPKLAIPGGPPNAAPARRVTNSLPSAPPTNQPSTMPPPAGRLGSTPPDPHRASPAKKARPNRSVFVLAAVAAVVIVVVVATLIIAKREDKPTSATTDPTGPFTGTFSVVFGPLLPTSGGEIAAAATGMYAIRSTCPSTGCVATAKLTGPDPGKSLVLDQISAQWVGVDIIDKTSAPQSFRTACPETATSELWEVLRLTPKPNGTAFSGDETIIDAHTGCQAKRAVSLTRIAVAEEASVPDPASQPPRTGSPADALHGRYRVTYNRGTGIPAVHEGPVLTSCLRAQARCISSLVSDPGGQTQVLRWVDSKWLWNLDYKVGCDLDEKQVQLKASAEFPLPDPPQNPITLLTGRGWDTATGGTECDGQTGTTTTYQRLGD</sequence>
<dbReference type="GO" id="GO:0080090">
    <property type="term" value="P:regulation of primary metabolic process"/>
    <property type="evidence" value="ECO:0007669"/>
    <property type="project" value="UniProtKB-ARBA"/>
</dbReference>
<feature type="region of interest" description="Disordered" evidence="13">
    <location>
        <begin position="641"/>
        <end position="662"/>
    </location>
</feature>
<evidence type="ECO:0000313" key="17">
    <source>
        <dbReference type="Proteomes" id="UP001229081"/>
    </source>
</evidence>
<dbReference type="EC" id="2.7.11.1" evidence="2"/>
<keyword evidence="8 16" id="KW-0418">Kinase</keyword>
<keyword evidence="6 14" id="KW-0812">Transmembrane</keyword>